<feature type="compositionally biased region" description="Acidic residues" evidence="1">
    <location>
        <begin position="890"/>
        <end position="899"/>
    </location>
</feature>
<feature type="region of interest" description="Disordered" evidence="1">
    <location>
        <begin position="372"/>
        <end position="401"/>
    </location>
</feature>
<dbReference type="InterPro" id="IPR014848">
    <property type="entry name" value="Rgp1"/>
</dbReference>
<gene>
    <name evidence="2" type="ORF">NLI96_g4700</name>
</gene>
<comment type="caution">
    <text evidence="2">The sequence shown here is derived from an EMBL/GenBank/DDBJ whole genome shotgun (WGS) entry which is preliminary data.</text>
</comment>
<name>A0AAD5V994_9APHY</name>
<reference evidence="2" key="1">
    <citation type="submission" date="2022-07" db="EMBL/GenBank/DDBJ databases">
        <title>Genome Sequence of Physisporinus lineatus.</title>
        <authorList>
            <person name="Buettner E."/>
        </authorList>
    </citation>
    <scope>NUCLEOTIDE SEQUENCE</scope>
    <source>
        <strain evidence="2">VT162</strain>
    </source>
</reference>
<feature type="region of interest" description="Disordered" evidence="1">
    <location>
        <begin position="543"/>
        <end position="584"/>
    </location>
</feature>
<feature type="compositionally biased region" description="Polar residues" evidence="1">
    <location>
        <begin position="570"/>
        <end position="582"/>
    </location>
</feature>
<keyword evidence="3" id="KW-1185">Reference proteome</keyword>
<proteinExistence type="predicted"/>
<feature type="region of interest" description="Disordered" evidence="1">
    <location>
        <begin position="415"/>
        <end position="454"/>
    </location>
</feature>
<feature type="region of interest" description="Disordered" evidence="1">
    <location>
        <begin position="36"/>
        <end position="123"/>
    </location>
</feature>
<protein>
    <recommendedName>
        <fullName evidence="4">Rgp1-domain-containing protein</fullName>
    </recommendedName>
</protein>
<dbReference type="Proteomes" id="UP001212997">
    <property type="component" value="Unassembled WGS sequence"/>
</dbReference>
<feature type="compositionally biased region" description="Low complexity" evidence="1">
    <location>
        <begin position="415"/>
        <end position="425"/>
    </location>
</feature>
<evidence type="ECO:0000256" key="1">
    <source>
        <dbReference type="SAM" id="MobiDB-lite"/>
    </source>
</evidence>
<evidence type="ECO:0008006" key="4">
    <source>
        <dbReference type="Google" id="ProtNLM"/>
    </source>
</evidence>
<feature type="compositionally biased region" description="Low complexity" evidence="1">
    <location>
        <begin position="39"/>
        <end position="55"/>
    </location>
</feature>
<dbReference type="Pfam" id="PF08737">
    <property type="entry name" value="Rgp1"/>
    <property type="match status" value="1"/>
</dbReference>
<feature type="region of interest" description="Disordered" evidence="1">
    <location>
        <begin position="886"/>
        <end position="910"/>
    </location>
</feature>
<feature type="region of interest" description="Disordered" evidence="1">
    <location>
        <begin position="487"/>
        <end position="512"/>
    </location>
</feature>
<feature type="compositionally biased region" description="Polar residues" evidence="1">
    <location>
        <begin position="543"/>
        <end position="561"/>
    </location>
</feature>
<feature type="region of interest" description="Disordered" evidence="1">
    <location>
        <begin position="838"/>
        <end position="865"/>
    </location>
</feature>
<evidence type="ECO:0000313" key="2">
    <source>
        <dbReference type="EMBL" id="KAJ3485816.1"/>
    </source>
</evidence>
<feature type="compositionally biased region" description="Low complexity" evidence="1">
    <location>
        <begin position="266"/>
        <end position="284"/>
    </location>
</feature>
<feature type="region of interest" description="Disordered" evidence="1">
    <location>
        <begin position="200"/>
        <end position="315"/>
    </location>
</feature>
<dbReference type="AlphaFoldDB" id="A0AAD5V994"/>
<feature type="compositionally biased region" description="Basic and acidic residues" evidence="1">
    <location>
        <begin position="85"/>
        <end position="96"/>
    </location>
</feature>
<dbReference type="EMBL" id="JANAWD010000141">
    <property type="protein sequence ID" value="KAJ3485816.1"/>
    <property type="molecule type" value="Genomic_DNA"/>
</dbReference>
<feature type="region of interest" description="Disordered" evidence="1">
    <location>
        <begin position="605"/>
        <end position="656"/>
    </location>
</feature>
<feature type="compositionally biased region" description="Pro residues" evidence="1">
    <location>
        <begin position="237"/>
        <end position="250"/>
    </location>
</feature>
<evidence type="ECO:0000313" key="3">
    <source>
        <dbReference type="Proteomes" id="UP001212997"/>
    </source>
</evidence>
<feature type="compositionally biased region" description="Polar residues" evidence="1">
    <location>
        <begin position="377"/>
        <end position="394"/>
    </location>
</feature>
<dbReference type="PANTHER" id="PTHR12507">
    <property type="entry name" value="REDUCED GROWTH PHENOTYPE 1 RGP1, YEAST -RELATED"/>
    <property type="match status" value="1"/>
</dbReference>
<accession>A0AAD5V994</accession>
<sequence length="944" mass="100076">MSTTTTALDEAIRVVVIPSQASYFAGEPFTATITITNTRSPESSPPRSASHSASQSHKRGAHSISSVPLARPPTSPGIRTAIPFRPKESLNADDKIKRRGLIGRSAHSQNGDASRLEGGSRRPSVFTKSLSVSLAPGELPVDVVEDTKGKAPVRALRAHEPTFSSPTSPRISSPLARSATVPLNHPHARKQSVFDGQLQLQDFRPPPTMSPFSPTPNASTSTFSLSLDPISEGVSSPVPPTPSFPSPVPESTPAVFHSQPPHVNGNSKLNSNSPYSYPPRSSHQPPRRPAHLGLGHGPPPGHASQAAPPRTAFSSSFPMTNTELILYSYAQLVGSLSLTPLPGTITNQEQTRALQVIRSSLLKPHTFGGGSLDIASHNGQTSAYSQRSASNPSRRLSHGRSNSLSAGLMSLLSPSSSTPLASSQSWTPSHKPRTPSMFSGILSPTASSSGMGGLGVGASGDDESVNSEAPLPTFEVQPTMLAVDLSLGPGESRSFSHSGPGVPPSTGSNSSSRVMKVPIRVYNNVVVGRRPSPYDILWPVNQRKWSPTQPGKVSEATTTRSQPPPHIPPLTNSGSALDSVSSGGTGSFGELQGYARSLLASVSSESSPINSPEEDGAVNGLSHTPPVRPFPWSEGDSRYRENGSSSMIGRRNGDSEEVVSGCREAVEILTRNPKKLSYDVNKDGVKVAVLTFTKSAYRLGETVLGVVELNERSSRARVLKLSALLEAHESLPGCLSSTNSSRHMRRVHAEQHSSFMTSTLRTTFSLDIPPDGSPAFQVDVVGQGQSSTRIPSGSGGLEWKVRLCLLVAVGSVSAVADSNGVRLKNLIRDGPRGDWGSSWKAAPTIAPKERPEIRAQSSADQGTSATSPISWVSYFANAILGASETGYHDGDEDIEDEDGSQSGEVWGNEEDWRDVKVEMVECEVPIKVWPGNTAFKASEITFDV</sequence>
<feature type="compositionally biased region" description="Polar residues" evidence="1">
    <location>
        <begin position="855"/>
        <end position="865"/>
    </location>
</feature>
<organism evidence="2 3">
    <name type="scientific">Meripilus lineatus</name>
    <dbReference type="NCBI Taxonomy" id="2056292"/>
    <lineage>
        <taxon>Eukaryota</taxon>
        <taxon>Fungi</taxon>
        <taxon>Dikarya</taxon>
        <taxon>Basidiomycota</taxon>
        <taxon>Agaricomycotina</taxon>
        <taxon>Agaricomycetes</taxon>
        <taxon>Polyporales</taxon>
        <taxon>Meripilaceae</taxon>
        <taxon>Meripilus</taxon>
    </lineage>
</organism>